<proteinExistence type="inferred from homology"/>
<name>A0A1W1EL47_9ZZZZ</name>
<evidence type="ECO:0000256" key="1">
    <source>
        <dbReference type="ARBA" id="ARBA00001958"/>
    </source>
</evidence>
<reference evidence="13" key="1">
    <citation type="submission" date="2016-10" db="EMBL/GenBank/DDBJ databases">
        <authorList>
            <person name="de Groot N.N."/>
        </authorList>
    </citation>
    <scope>NUCLEOTIDE SEQUENCE</scope>
</reference>
<comment type="subunit">
    <text evidence="3">Homodimer.</text>
</comment>
<evidence type="ECO:0000256" key="7">
    <source>
        <dbReference type="ARBA" id="ARBA00022777"/>
    </source>
</evidence>
<dbReference type="PANTHER" id="PTHR34265:SF1">
    <property type="entry name" value="TYPE III PANTOTHENATE KINASE"/>
    <property type="match status" value="1"/>
</dbReference>
<dbReference type="SUPFAM" id="SSF53067">
    <property type="entry name" value="Actin-like ATPase domain"/>
    <property type="match status" value="2"/>
</dbReference>
<dbReference type="GO" id="GO:0004594">
    <property type="term" value="F:pantothenate kinase activity"/>
    <property type="evidence" value="ECO:0007669"/>
    <property type="project" value="InterPro"/>
</dbReference>
<dbReference type="GO" id="GO:0005524">
    <property type="term" value="F:ATP binding"/>
    <property type="evidence" value="ECO:0007669"/>
    <property type="project" value="UniProtKB-KW"/>
</dbReference>
<keyword evidence="6" id="KW-0547">Nucleotide-binding</keyword>
<evidence type="ECO:0000256" key="11">
    <source>
        <dbReference type="ARBA" id="ARBA00038036"/>
    </source>
</evidence>
<comment type="subcellular location">
    <subcellularLocation>
        <location evidence="2">Cytoplasm</location>
    </subcellularLocation>
</comment>
<dbReference type="Gene3D" id="3.30.420.40">
    <property type="match status" value="2"/>
</dbReference>
<keyword evidence="10" id="KW-0173">Coenzyme A biosynthesis</keyword>
<organism evidence="13">
    <name type="scientific">hydrothermal vent metagenome</name>
    <dbReference type="NCBI Taxonomy" id="652676"/>
    <lineage>
        <taxon>unclassified sequences</taxon>
        <taxon>metagenomes</taxon>
        <taxon>ecological metagenomes</taxon>
    </lineage>
</organism>
<dbReference type="GO" id="GO:0005737">
    <property type="term" value="C:cytoplasm"/>
    <property type="evidence" value="ECO:0007669"/>
    <property type="project" value="UniProtKB-SubCell"/>
</dbReference>
<dbReference type="InterPro" id="IPR004619">
    <property type="entry name" value="Type_III_PanK"/>
</dbReference>
<keyword evidence="7 13" id="KW-0418">Kinase</keyword>
<evidence type="ECO:0000256" key="10">
    <source>
        <dbReference type="ARBA" id="ARBA00022993"/>
    </source>
</evidence>
<dbReference type="NCBIfam" id="NF009872">
    <property type="entry name" value="PRK13333.1"/>
    <property type="match status" value="1"/>
</dbReference>
<evidence type="ECO:0000256" key="8">
    <source>
        <dbReference type="ARBA" id="ARBA00022840"/>
    </source>
</evidence>
<dbReference type="AlphaFoldDB" id="A0A1W1EL47"/>
<dbReference type="EMBL" id="FRYL01000044">
    <property type="protein sequence ID" value="SHO81599.1"/>
    <property type="molecule type" value="Genomic_DNA"/>
</dbReference>
<accession>A0A1W1EL47</accession>
<evidence type="ECO:0000256" key="12">
    <source>
        <dbReference type="ARBA" id="ARBA00040883"/>
    </source>
</evidence>
<evidence type="ECO:0000256" key="3">
    <source>
        <dbReference type="ARBA" id="ARBA00011738"/>
    </source>
</evidence>
<evidence type="ECO:0000256" key="4">
    <source>
        <dbReference type="ARBA" id="ARBA00022490"/>
    </source>
</evidence>
<evidence type="ECO:0000256" key="6">
    <source>
        <dbReference type="ARBA" id="ARBA00022741"/>
    </source>
</evidence>
<dbReference type="NCBIfam" id="TIGR00671">
    <property type="entry name" value="baf"/>
    <property type="match status" value="1"/>
</dbReference>
<keyword evidence="4" id="KW-0963">Cytoplasm</keyword>
<evidence type="ECO:0000256" key="9">
    <source>
        <dbReference type="ARBA" id="ARBA00022958"/>
    </source>
</evidence>
<dbReference type="PANTHER" id="PTHR34265">
    <property type="entry name" value="TYPE III PANTOTHENATE KINASE"/>
    <property type="match status" value="1"/>
</dbReference>
<evidence type="ECO:0000256" key="2">
    <source>
        <dbReference type="ARBA" id="ARBA00004496"/>
    </source>
</evidence>
<keyword evidence="8" id="KW-0067">ATP-binding</keyword>
<keyword evidence="5 13" id="KW-0808">Transferase</keyword>
<comment type="cofactor">
    <cofactor evidence="1">
        <name>K(+)</name>
        <dbReference type="ChEBI" id="CHEBI:29103"/>
    </cofactor>
</comment>
<sequence>MLLADIGNTNFHIYINGKISHISLKKAKKRYGNKKLLYISVNQKISKKISKIKNWHNISSKIRLNGEYKGMGIDRKALCLYKKNGVFIDAGSAITVDIMRDGIYQGGFILLGLRAYLKAYQDISPILATSLNREISFEVLPKTTKDSISYGIIASIKSIISLHQHSGKLYFTGGDGKFLSTFFDNSYYDEAMVFKGILKAYKQGEIDL</sequence>
<dbReference type="GO" id="GO:0015937">
    <property type="term" value="P:coenzyme A biosynthetic process"/>
    <property type="evidence" value="ECO:0007669"/>
    <property type="project" value="UniProtKB-KW"/>
</dbReference>
<comment type="similarity">
    <text evidence="11">Belongs to the type III pantothenate kinase family.</text>
</comment>
<dbReference type="Pfam" id="PF03309">
    <property type="entry name" value="Pan_kinase"/>
    <property type="match status" value="1"/>
</dbReference>
<gene>
    <name evidence="13" type="ORF">MNB_SV-15-146</name>
</gene>
<keyword evidence="9" id="KW-0630">Potassium</keyword>
<evidence type="ECO:0000256" key="5">
    <source>
        <dbReference type="ARBA" id="ARBA00022679"/>
    </source>
</evidence>
<evidence type="ECO:0000313" key="13">
    <source>
        <dbReference type="EMBL" id="SHO81599.1"/>
    </source>
</evidence>
<dbReference type="InterPro" id="IPR043129">
    <property type="entry name" value="ATPase_NBD"/>
</dbReference>
<protein>
    <recommendedName>
        <fullName evidence="12">Type III pantothenate kinase</fullName>
    </recommendedName>
</protein>